<evidence type="ECO:0000313" key="3">
    <source>
        <dbReference type="Proteomes" id="UP000693970"/>
    </source>
</evidence>
<dbReference type="AlphaFoldDB" id="A0A9K3LXN4"/>
<reference evidence="2" key="2">
    <citation type="submission" date="2021-04" db="EMBL/GenBank/DDBJ databases">
        <authorList>
            <person name="Podell S."/>
        </authorList>
    </citation>
    <scope>NUCLEOTIDE SEQUENCE</scope>
    <source>
        <strain evidence="2">Hildebrandi</strain>
    </source>
</reference>
<protein>
    <submittedName>
        <fullName evidence="2">Uncharacterized protein</fullName>
    </submittedName>
</protein>
<gene>
    <name evidence="2" type="ORF">IV203_027963</name>
</gene>
<sequence>MRVACLTHGESVVISVFLLPLLTVNILLSFAPIHRESLAQADFEGNRSNKILSLPTLNRTAIVYATKYLSDCKAIRLEHLLQTAPPNMDVWFFHNHDILNDKDKGQSMRYLKKFEDKYGLKNLNQERTRTMGNFDGSSRTGTSKSSFLKFVRTHPEYDYAWIVEDDVMITGGWRIFFERYGDDDADFISQKIGQNRDWHWYHHGCNFDEDYILEGKLNHNDSLKFKNSTQGARVNCIQLLNWAAMWPLIRVSQKGAKHLMEDLLSGLIQGHHEAIVQAILLRYQALKFSSIPSEVAEIHGGGWGPWKNSTNLKLDLFQPISMGYVYHPVKCEAYMDLGGTEEFEKLMTKYGWKKNGTSICR</sequence>
<reference evidence="2" key="1">
    <citation type="journal article" date="2021" name="Sci. Rep.">
        <title>Diploid genomic architecture of Nitzschia inconspicua, an elite biomass production diatom.</title>
        <authorList>
            <person name="Oliver A."/>
            <person name="Podell S."/>
            <person name="Pinowska A."/>
            <person name="Traller J.C."/>
            <person name="Smith S.R."/>
            <person name="McClure R."/>
            <person name="Beliaev A."/>
            <person name="Bohutskyi P."/>
            <person name="Hill E.A."/>
            <person name="Rabines A."/>
            <person name="Zheng H."/>
            <person name="Allen L.Z."/>
            <person name="Kuo A."/>
            <person name="Grigoriev I.V."/>
            <person name="Allen A.E."/>
            <person name="Hazlebeck D."/>
            <person name="Allen E.E."/>
        </authorList>
    </citation>
    <scope>NUCLEOTIDE SEQUENCE</scope>
    <source>
        <strain evidence="2">Hildebrandi</strain>
    </source>
</reference>
<comment type="caution">
    <text evidence="2">The sequence shown here is derived from an EMBL/GenBank/DDBJ whole genome shotgun (WGS) entry which is preliminary data.</text>
</comment>
<name>A0A9K3LXN4_9STRA</name>
<keyword evidence="3" id="KW-1185">Reference proteome</keyword>
<dbReference type="EMBL" id="JAGRRH010000005">
    <property type="protein sequence ID" value="KAG7370217.1"/>
    <property type="molecule type" value="Genomic_DNA"/>
</dbReference>
<evidence type="ECO:0000313" key="2">
    <source>
        <dbReference type="EMBL" id="KAG7370217.1"/>
    </source>
</evidence>
<organism evidence="2 3">
    <name type="scientific">Nitzschia inconspicua</name>
    <dbReference type="NCBI Taxonomy" id="303405"/>
    <lineage>
        <taxon>Eukaryota</taxon>
        <taxon>Sar</taxon>
        <taxon>Stramenopiles</taxon>
        <taxon>Ochrophyta</taxon>
        <taxon>Bacillariophyta</taxon>
        <taxon>Bacillariophyceae</taxon>
        <taxon>Bacillariophycidae</taxon>
        <taxon>Bacillariales</taxon>
        <taxon>Bacillariaceae</taxon>
        <taxon>Nitzschia</taxon>
    </lineage>
</organism>
<keyword evidence="1" id="KW-0812">Transmembrane</keyword>
<dbReference type="OrthoDB" id="55555at2759"/>
<keyword evidence="1" id="KW-0472">Membrane</keyword>
<feature type="transmembrane region" description="Helical" evidence="1">
    <location>
        <begin position="12"/>
        <end position="33"/>
    </location>
</feature>
<dbReference type="Proteomes" id="UP000693970">
    <property type="component" value="Unassembled WGS sequence"/>
</dbReference>
<accession>A0A9K3LXN4</accession>
<proteinExistence type="predicted"/>
<evidence type="ECO:0000256" key="1">
    <source>
        <dbReference type="SAM" id="Phobius"/>
    </source>
</evidence>
<keyword evidence="1" id="KW-1133">Transmembrane helix</keyword>